<organism evidence="2 3">
    <name type="scientific">Clostridium neuense</name>
    <dbReference type="NCBI Taxonomy" id="1728934"/>
    <lineage>
        <taxon>Bacteria</taxon>
        <taxon>Bacillati</taxon>
        <taxon>Bacillota</taxon>
        <taxon>Clostridia</taxon>
        <taxon>Eubacteriales</taxon>
        <taxon>Clostridiaceae</taxon>
        <taxon>Clostridium</taxon>
    </lineage>
</organism>
<feature type="domain" description="SIS" evidence="1">
    <location>
        <begin position="22"/>
        <end position="182"/>
    </location>
</feature>
<dbReference type="InterPro" id="IPR001347">
    <property type="entry name" value="SIS_dom"/>
</dbReference>
<dbReference type="RefSeq" id="WP_406788332.1">
    <property type="nucleotide sequence ID" value="NZ_JBJIAA010000011.1"/>
</dbReference>
<evidence type="ECO:0000313" key="2">
    <source>
        <dbReference type="EMBL" id="MFL0251672.1"/>
    </source>
</evidence>
<evidence type="ECO:0000313" key="3">
    <source>
        <dbReference type="Proteomes" id="UP001623592"/>
    </source>
</evidence>
<comment type="caution">
    <text evidence="2">The sequence shown here is derived from an EMBL/GenBank/DDBJ whole genome shotgun (WGS) entry which is preliminary data.</text>
</comment>
<dbReference type="InterPro" id="IPR046348">
    <property type="entry name" value="SIS_dom_sf"/>
</dbReference>
<name>A0ABW8THA3_9CLOT</name>
<dbReference type="InterPro" id="IPR035461">
    <property type="entry name" value="GmhA/DiaA"/>
</dbReference>
<dbReference type="Gene3D" id="3.40.50.10490">
    <property type="entry name" value="Glucose-6-phosphate isomerase like protein, domain 1"/>
    <property type="match status" value="1"/>
</dbReference>
<dbReference type="CDD" id="cd05006">
    <property type="entry name" value="SIS_GmhA"/>
    <property type="match status" value="1"/>
</dbReference>
<proteinExistence type="predicted"/>
<dbReference type="Proteomes" id="UP001623592">
    <property type="component" value="Unassembled WGS sequence"/>
</dbReference>
<dbReference type="SUPFAM" id="SSF53697">
    <property type="entry name" value="SIS domain"/>
    <property type="match status" value="1"/>
</dbReference>
<dbReference type="PANTHER" id="PTHR30390">
    <property type="entry name" value="SEDOHEPTULOSE 7-PHOSPHATE ISOMERASE / DNAA INITIATOR-ASSOCIATING FACTOR FOR REPLICATION INITIATION"/>
    <property type="match status" value="1"/>
</dbReference>
<dbReference type="EMBL" id="JBJIAA010000011">
    <property type="protein sequence ID" value="MFL0251672.1"/>
    <property type="molecule type" value="Genomic_DNA"/>
</dbReference>
<accession>A0ABW8THA3</accession>
<gene>
    <name evidence="2" type="ORF">ACJDT4_14710</name>
</gene>
<sequence>MLKLIHSDGTLKKNIIKTAECIVDAYLNDKKLILCGNGGSAADAQHIAAEFVSRFYMERKALDAEALTTNTSVLTAIGNDYSFDRIFARQVEAKGKRGDILLGISTSGNSVNVIEAFKTAKELNMKTIVLTGQKVNSKLIKYCDVILNIPSTITPRIQEAHIFIGHMICEYVELKLFGDKNE</sequence>
<keyword evidence="3" id="KW-1185">Reference proteome</keyword>
<protein>
    <submittedName>
        <fullName evidence="2">SIS domain-containing protein</fullName>
    </submittedName>
</protein>
<dbReference type="PROSITE" id="PS51464">
    <property type="entry name" value="SIS"/>
    <property type="match status" value="1"/>
</dbReference>
<reference evidence="2 3" key="1">
    <citation type="submission" date="2024-11" db="EMBL/GenBank/DDBJ databases">
        <authorList>
            <person name="Heng Y.C."/>
            <person name="Lim A.C.H."/>
            <person name="Lee J.K.Y."/>
            <person name="Kittelmann S."/>
        </authorList>
    </citation>
    <scope>NUCLEOTIDE SEQUENCE [LARGE SCALE GENOMIC DNA]</scope>
    <source>
        <strain evidence="2 3">WILCCON 0114</strain>
    </source>
</reference>
<dbReference type="Pfam" id="PF13580">
    <property type="entry name" value="SIS_2"/>
    <property type="match status" value="1"/>
</dbReference>
<dbReference type="PANTHER" id="PTHR30390:SF6">
    <property type="entry name" value="DNAA INITIATOR-ASSOCIATING PROTEIN DIAA"/>
    <property type="match status" value="1"/>
</dbReference>
<dbReference type="InterPro" id="IPR050099">
    <property type="entry name" value="SIS_GmhA/DiaA_subfam"/>
</dbReference>
<evidence type="ECO:0000259" key="1">
    <source>
        <dbReference type="PROSITE" id="PS51464"/>
    </source>
</evidence>